<evidence type="ECO:0000313" key="3">
    <source>
        <dbReference type="Proteomes" id="UP000294360"/>
    </source>
</evidence>
<gene>
    <name evidence="2" type="ORF">MTUNDRAET4_0905</name>
</gene>
<dbReference type="EMBL" id="LR536450">
    <property type="protein sequence ID" value="VFU07798.1"/>
    <property type="molecule type" value="Genomic_DNA"/>
</dbReference>
<organism evidence="2 3">
    <name type="scientific">Methylocella tundrae</name>
    <dbReference type="NCBI Taxonomy" id="227605"/>
    <lineage>
        <taxon>Bacteria</taxon>
        <taxon>Pseudomonadati</taxon>
        <taxon>Pseudomonadota</taxon>
        <taxon>Alphaproteobacteria</taxon>
        <taxon>Hyphomicrobiales</taxon>
        <taxon>Beijerinckiaceae</taxon>
        <taxon>Methylocella</taxon>
    </lineage>
</organism>
<accession>A0A4U8Z0E8</accession>
<feature type="compositionally biased region" description="Basic residues" evidence="1">
    <location>
        <begin position="1"/>
        <end position="17"/>
    </location>
</feature>
<protein>
    <submittedName>
        <fullName evidence="2">Uncharacterized protein</fullName>
    </submittedName>
</protein>
<dbReference type="Proteomes" id="UP000294360">
    <property type="component" value="Chromosome"/>
</dbReference>
<evidence type="ECO:0000256" key="1">
    <source>
        <dbReference type="SAM" id="MobiDB-lite"/>
    </source>
</evidence>
<name>A0A4U8Z0E8_METTU</name>
<dbReference type="AlphaFoldDB" id="A0A4U8Z0E8"/>
<evidence type="ECO:0000313" key="2">
    <source>
        <dbReference type="EMBL" id="VFU07798.1"/>
    </source>
</evidence>
<reference evidence="2 3" key="1">
    <citation type="submission" date="2019-03" db="EMBL/GenBank/DDBJ databases">
        <authorList>
            <person name="Kox A.R. M."/>
        </authorList>
    </citation>
    <scope>NUCLEOTIDE SEQUENCE [LARGE SCALE GENOMIC DNA]</scope>
    <source>
        <strain evidence="2">MTUNDRAET4 annotated genome</strain>
    </source>
</reference>
<feature type="region of interest" description="Disordered" evidence="1">
    <location>
        <begin position="1"/>
        <end position="36"/>
    </location>
</feature>
<feature type="compositionally biased region" description="Basic residues" evidence="1">
    <location>
        <begin position="71"/>
        <end position="80"/>
    </location>
</feature>
<sequence>MSRISRPRLIGRPRRPKVPGASSHQVKGAIEGGGRPNASCIHRVALAARDTIVRGFALPAAPGALRESRPSRKRDIRPIF</sequence>
<feature type="region of interest" description="Disordered" evidence="1">
    <location>
        <begin position="61"/>
        <end position="80"/>
    </location>
</feature>
<dbReference type="KEGG" id="mtun:MTUNDRAET4_0905"/>
<proteinExistence type="predicted"/>